<accession>A0ABP8JXS7</accession>
<gene>
    <name evidence="1" type="ORF">GCM10023187_07390</name>
</gene>
<dbReference type="EMBL" id="BAABHB010000001">
    <property type="protein sequence ID" value="GAA4397671.1"/>
    <property type="molecule type" value="Genomic_DNA"/>
</dbReference>
<evidence type="ECO:0000313" key="2">
    <source>
        <dbReference type="Proteomes" id="UP001500936"/>
    </source>
</evidence>
<proteinExistence type="predicted"/>
<organism evidence="1 2">
    <name type="scientific">Nibrella viscosa</name>
    <dbReference type="NCBI Taxonomy" id="1084524"/>
    <lineage>
        <taxon>Bacteria</taxon>
        <taxon>Pseudomonadati</taxon>
        <taxon>Bacteroidota</taxon>
        <taxon>Cytophagia</taxon>
        <taxon>Cytophagales</taxon>
        <taxon>Spirosomataceae</taxon>
        <taxon>Nibrella</taxon>
    </lineage>
</organism>
<comment type="caution">
    <text evidence="1">The sequence shown here is derived from an EMBL/GenBank/DDBJ whole genome shotgun (WGS) entry which is preliminary data.</text>
</comment>
<name>A0ABP8JXS7_9BACT</name>
<reference evidence="2" key="1">
    <citation type="journal article" date="2019" name="Int. J. Syst. Evol. Microbiol.">
        <title>The Global Catalogue of Microorganisms (GCM) 10K type strain sequencing project: providing services to taxonomists for standard genome sequencing and annotation.</title>
        <authorList>
            <consortium name="The Broad Institute Genomics Platform"/>
            <consortium name="The Broad Institute Genome Sequencing Center for Infectious Disease"/>
            <person name="Wu L."/>
            <person name="Ma J."/>
        </authorList>
    </citation>
    <scope>NUCLEOTIDE SEQUENCE [LARGE SCALE GENOMIC DNA]</scope>
    <source>
        <strain evidence="2">JCM 17925</strain>
    </source>
</reference>
<evidence type="ECO:0000313" key="1">
    <source>
        <dbReference type="EMBL" id="GAA4397671.1"/>
    </source>
</evidence>
<keyword evidence="2" id="KW-1185">Reference proteome</keyword>
<dbReference type="Proteomes" id="UP001500936">
    <property type="component" value="Unassembled WGS sequence"/>
</dbReference>
<protein>
    <submittedName>
        <fullName evidence="1">Uncharacterized protein</fullName>
    </submittedName>
</protein>
<sequence length="90" mass="10142">MCIRYHIKSGTLFNRAPEQFTSNHNNSKKGVWLPADFGAFRTVDLKAHLQVVKKKQLKLSGGPATGARFSKKQIGLESHTFFPLRNESQV</sequence>